<reference evidence="5" key="1">
    <citation type="submission" date="2016-10" db="EMBL/GenBank/DDBJ databases">
        <authorList>
            <person name="Varghese N."/>
            <person name="Submissions S."/>
        </authorList>
    </citation>
    <scope>NUCLEOTIDE SEQUENCE [LARGE SCALE GENOMIC DNA]</scope>
    <source>
        <strain evidence="5">DSM 21857</strain>
    </source>
</reference>
<evidence type="ECO:0000313" key="5">
    <source>
        <dbReference type="Proteomes" id="UP000242763"/>
    </source>
</evidence>
<protein>
    <recommendedName>
        <fullName evidence="2">Anti-sigma factor antagonist</fullName>
    </recommendedName>
</protein>
<dbReference type="AlphaFoldDB" id="A0A1I3T0N0"/>
<dbReference type="Gene3D" id="3.30.750.24">
    <property type="entry name" value="STAS domain"/>
    <property type="match status" value="1"/>
</dbReference>
<dbReference type="NCBIfam" id="TIGR00377">
    <property type="entry name" value="ant_ant_sig"/>
    <property type="match status" value="1"/>
</dbReference>
<feature type="domain" description="STAS" evidence="3">
    <location>
        <begin position="1"/>
        <end position="108"/>
    </location>
</feature>
<evidence type="ECO:0000256" key="1">
    <source>
        <dbReference type="ARBA" id="ARBA00009013"/>
    </source>
</evidence>
<dbReference type="STRING" id="1121003.SAMN03080618_03514"/>
<evidence type="ECO:0000256" key="2">
    <source>
        <dbReference type="RuleBase" id="RU003749"/>
    </source>
</evidence>
<gene>
    <name evidence="4" type="ORF">SAMN03080618_03514</name>
</gene>
<dbReference type="PANTHER" id="PTHR33495">
    <property type="entry name" value="ANTI-SIGMA FACTOR ANTAGONIST TM_1081-RELATED-RELATED"/>
    <property type="match status" value="1"/>
</dbReference>
<organism evidence="4 5">
    <name type="scientific">Aquamicrobium aerolatum DSM 21857</name>
    <dbReference type="NCBI Taxonomy" id="1121003"/>
    <lineage>
        <taxon>Bacteria</taxon>
        <taxon>Pseudomonadati</taxon>
        <taxon>Pseudomonadota</taxon>
        <taxon>Alphaproteobacteria</taxon>
        <taxon>Hyphomicrobiales</taxon>
        <taxon>Phyllobacteriaceae</taxon>
        <taxon>Aerobium</taxon>
    </lineage>
</organism>
<proteinExistence type="inferred from homology"/>
<dbReference type="InterPro" id="IPR002645">
    <property type="entry name" value="STAS_dom"/>
</dbReference>
<dbReference type="CDD" id="cd07043">
    <property type="entry name" value="STAS_anti-anti-sigma_factors"/>
    <property type="match status" value="1"/>
</dbReference>
<evidence type="ECO:0000313" key="4">
    <source>
        <dbReference type="EMBL" id="SFJ63699.1"/>
    </source>
</evidence>
<sequence length="108" mass="11736">MSITFDKTDKALIVGLQGRLDSTNSAAVEKEIFEQLGSDHVVMDVSRLDYISSAGLRVVLVVAKKLQRDGGKFILSGMQPHIRDVFDISGFLSILTTADNRDAALGQL</sequence>
<dbReference type="InterPro" id="IPR003658">
    <property type="entry name" value="Anti-sigma_ant"/>
</dbReference>
<name>A0A1I3T0N0_9HYPH</name>
<dbReference type="Pfam" id="PF01740">
    <property type="entry name" value="STAS"/>
    <property type="match status" value="1"/>
</dbReference>
<dbReference type="EMBL" id="FORF01000038">
    <property type="protein sequence ID" value="SFJ63699.1"/>
    <property type="molecule type" value="Genomic_DNA"/>
</dbReference>
<dbReference type="PANTHER" id="PTHR33495:SF14">
    <property type="entry name" value="ANTI-SIGMA FACTOR ANTAGONIST"/>
    <property type="match status" value="1"/>
</dbReference>
<dbReference type="OrthoDB" id="280847at2"/>
<dbReference type="GO" id="GO:0043856">
    <property type="term" value="F:anti-sigma factor antagonist activity"/>
    <property type="evidence" value="ECO:0007669"/>
    <property type="project" value="InterPro"/>
</dbReference>
<comment type="similarity">
    <text evidence="1 2">Belongs to the anti-sigma-factor antagonist family.</text>
</comment>
<evidence type="ECO:0000259" key="3">
    <source>
        <dbReference type="PROSITE" id="PS50801"/>
    </source>
</evidence>
<keyword evidence="5" id="KW-1185">Reference proteome</keyword>
<accession>A0A1I3T0N0</accession>
<dbReference type="InterPro" id="IPR036513">
    <property type="entry name" value="STAS_dom_sf"/>
</dbReference>
<dbReference type="SUPFAM" id="SSF52091">
    <property type="entry name" value="SpoIIaa-like"/>
    <property type="match status" value="1"/>
</dbReference>
<dbReference type="PROSITE" id="PS50801">
    <property type="entry name" value="STAS"/>
    <property type="match status" value="1"/>
</dbReference>
<dbReference type="Proteomes" id="UP000242763">
    <property type="component" value="Unassembled WGS sequence"/>
</dbReference>